<name>A0ABX2Q7K5_9BACT</name>
<dbReference type="InterPro" id="IPR004014">
    <property type="entry name" value="ATPase_P-typ_cation-transptr_N"/>
</dbReference>
<proteinExistence type="predicted"/>
<dbReference type="EMBL" id="JABKAV010000062">
    <property type="protein sequence ID" value="NVO86222.1"/>
    <property type="molecule type" value="Genomic_DNA"/>
</dbReference>
<gene>
    <name evidence="2" type="ORF">HW556_15145</name>
</gene>
<sequence length="111" mass="11979">MPGNASLPTGLTDAAVVTARAAYGRNVLTAAAHSGLLATLREVVLEPMFVLLVTAGQLRQTLRNVTQSTDKLNESMTALQGNFLLRGYFRHQAKQQARATADSLQQVERAQ</sequence>
<accession>A0ABX2Q7K5</accession>
<comment type="caution">
    <text evidence="2">The sequence shown here is derived from an EMBL/GenBank/DDBJ whole genome shotgun (WGS) entry which is preliminary data.</text>
</comment>
<dbReference type="Pfam" id="PF00690">
    <property type="entry name" value="Cation_ATPase_N"/>
    <property type="match status" value="1"/>
</dbReference>
<reference evidence="2 3" key="1">
    <citation type="submission" date="2020-05" db="EMBL/GenBank/DDBJ databases">
        <title>Hymenobacter terrestris sp. nov. and Hymenobacter lapidiphilus sp. nov., isolated from regoliths in Antarctica.</title>
        <authorList>
            <person name="Sedlacek I."/>
            <person name="Pantucek R."/>
            <person name="Zeman M."/>
            <person name="Holochova P."/>
            <person name="Kralova S."/>
            <person name="Stankova E."/>
            <person name="Sedo O."/>
            <person name="Micenkova L."/>
            <person name="Svec P."/>
            <person name="Gupta V."/>
            <person name="Sood U."/>
            <person name="Korpole U.S."/>
            <person name="Lal R."/>
        </authorList>
    </citation>
    <scope>NUCLEOTIDE SEQUENCE [LARGE SCALE GENOMIC DNA]</scope>
    <source>
        <strain evidence="2 3">P5252</strain>
    </source>
</reference>
<feature type="domain" description="Cation-transporting P-type ATPase N-terminal" evidence="1">
    <location>
        <begin position="6"/>
        <end position="56"/>
    </location>
</feature>
<keyword evidence="3" id="KW-1185">Reference proteome</keyword>
<evidence type="ECO:0000259" key="1">
    <source>
        <dbReference type="Pfam" id="PF00690"/>
    </source>
</evidence>
<dbReference type="SUPFAM" id="SSF81665">
    <property type="entry name" value="Calcium ATPase, transmembrane domain M"/>
    <property type="match status" value="1"/>
</dbReference>
<protein>
    <recommendedName>
        <fullName evidence="1">Cation-transporting P-type ATPase N-terminal domain-containing protein</fullName>
    </recommendedName>
</protein>
<dbReference type="InterPro" id="IPR023298">
    <property type="entry name" value="ATPase_P-typ_TM_dom_sf"/>
</dbReference>
<organism evidence="2 3">
    <name type="scientific">Hymenobacter terrestris</name>
    <dbReference type="NCBI Taxonomy" id="2748310"/>
    <lineage>
        <taxon>Bacteria</taxon>
        <taxon>Pseudomonadati</taxon>
        <taxon>Bacteroidota</taxon>
        <taxon>Cytophagia</taxon>
        <taxon>Cytophagales</taxon>
        <taxon>Hymenobacteraceae</taxon>
        <taxon>Hymenobacter</taxon>
    </lineage>
</organism>
<dbReference type="Proteomes" id="UP000626554">
    <property type="component" value="Unassembled WGS sequence"/>
</dbReference>
<evidence type="ECO:0000313" key="3">
    <source>
        <dbReference type="Proteomes" id="UP000626554"/>
    </source>
</evidence>
<evidence type="ECO:0000313" key="2">
    <source>
        <dbReference type="EMBL" id="NVO86222.1"/>
    </source>
</evidence>
<dbReference type="RefSeq" id="WP_176900958.1">
    <property type="nucleotide sequence ID" value="NZ_JABKAV010000062.1"/>
</dbReference>